<feature type="region of interest" description="Disordered" evidence="10">
    <location>
        <begin position="1"/>
        <end position="22"/>
    </location>
</feature>
<accession>A0AAQ4S1X1</accession>
<dbReference type="PANTHER" id="PTHR24031">
    <property type="entry name" value="RNA HELICASE"/>
    <property type="match status" value="1"/>
</dbReference>
<dbReference type="GO" id="GO:0003723">
    <property type="term" value="F:RNA binding"/>
    <property type="evidence" value="ECO:0007669"/>
    <property type="project" value="UniProtKB-UniRule"/>
</dbReference>
<dbReference type="Gene3D" id="3.40.50.300">
    <property type="entry name" value="P-loop containing nucleotide triphosphate hydrolases"/>
    <property type="match status" value="1"/>
</dbReference>
<dbReference type="GO" id="GO:0005524">
    <property type="term" value="F:ATP binding"/>
    <property type="evidence" value="ECO:0007669"/>
    <property type="project" value="UniProtKB-UniRule"/>
</dbReference>
<dbReference type="CDD" id="cd17941">
    <property type="entry name" value="DEADc_DDX10"/>
    <property type="match status" value="1"/>
</dbReference>
<protein>
    <recommendedName>
        <fullName evidence="9">ATP-dependent RNA helicase</fullName>
        <ecNumber evidence="9">3.6.4.13</ecNumber>
    </recommendedName>
</protein>
<dbReference type="SMART" id="SM00487">
    <property type="entry name" value="DEXDc"/>
    <property type="match status" value="1"/>
</dbReference>
<sequence>MEKKGGTKPKTGKKMIDGTDPVRNFEKWKKKYNKTRMDVKRDRSARKKPQWQVEREYIDKLVSRYGEINAKEVVRFSDFPISKKTLQGLQGVQCRQPTEIQRQTIGSALQGKDVLGAAKTGSGKTLAFLIPVLECLYRHQWTSMDGLGALIISPTRELAYQTFEVLRKVGKNHEFSAGLIIGGKDLKSESEQIHRTNIVICTPGRLLQHMDQTATFHASDLHMLVLDEADRILDMGFMDTVNAIVENLPASRQTLLFSATQTKSVKDLARLSLKDPEYVWVHEKAKFSTPATLEQSYVVCQLHQKVNMLYSFIKSHPKKKIIVFFACCKEEGMVSQLQEKKVPINKIQVNPDKLQNVQLKLEAFLAQEKEQKERAQRCFVSYLRSVYLMKNKEVFDVFKLQIQEYANSLGLAVAPRVRFLIKAQAQRDEKEDRKEVKELSDGEEELRSFKAQLRGGVPQEERQSSESQDSGENEESVKGEVLHLGSDDESEDDLKDLDLLTVKRKDVFNPEGDAEIPADLETVSLKKTMKNTKFTEAKKALKRKFQVNTKVAFSEEGQAVQMWPPVQRATTQEGEEEEEEEGVSGINMEKARERLKLEDQQFDKQEYRRKVKAKHTEQRLKAKAARRDANKQHGRNSEEEEDEIVAYLAHHSEDEFDPSTLPDPDKMYSDEEEEMVTAKQHSSEEEEEELKVGKGKKAKKAKRQTVEHEVLDTGLSLAEDEQLVLHLLGGHR</sequence>
<evidence type="ECO:0000313" key="13">
    <source>
        <dbReference type="Proteomes" id="UP000007635"/>
    </source>
</evidence>
<dbReference type="Pfam" id="PF00270">
    <property type="entry name" value="DEAD"/>
    <property type="match status" value="1"/>
</dbReference>
<reference evidence="12" key="2">
    <citation type="submission" date="2025-08" db="UniProtKB">
        <authorList>
            <consortium name="Ensembl"/>
        </authorList>
    </citation>
    <scope>IDENTIFICATION</scope>
</reference>
<proteinExistence type="inferred from homology"/>
<dbReference type="Proteomes" id="UP000007635">
    <property type="component" value="Chromosome VIII"/>
</dbReference>
<dbReference type="AlphaFoldDB" id="A0AAQ4S1X1"/>
<comment type="function">
    <text evidence="9">RNA helicase.</text>
</comment>
<dbReference type="SUPFAM" id="SSF52540">
    <property type="entry name" value="P-loop containing nucleoside triphosphate hydrolases"/>
    <property type="match status" value="1"/>
</dbReference>
<dbReference type="InterPro" id="IPR011545">
    <property type="entry name" value="DEAD/DEAH_box_helicase_dom"/>
</dbReference>
<dbReference type="EC" id="3.6.4.13" evidence="9"/>
<keyword evidence="13" id="KW-1185">Reference proteome</keyword>
<dbReference type="GO" id="GO:0016787">
    <property type="term" value="F:hydrolase activity"/>
    <property type="evidence" value="ECO:0007669"/>
    <property type="project" value="UniProtKB-KW"/>
</dbReference>
<comment type="similarity">
    <text evidence="6">Belongs to the DEAD box helicase family. DDX10/DBP4 subfamily.</text>
</comment>
<evidence type="ECO:0000256" key="3">
    <source>
        <dbReference type="ARBA" id="ARBA00022806"/>
    </source>
</evidence>
<dbReference type="GO" id="GO:0003724">
    <property type="term" value="F:RNA helicase activity"/>
    <property type="evidence" value="ECO:0007669"/>
    <property type="project" value="UniProtKB-EC"/>
</dbReference>
<organism evidence="12 13">
    <name type="scientific">Gasterosteus aculeatus aculeatus</name>
    <name type="common">three-spined stickleback</name>
    <dbReference type="NCBI Taxonomy" id="481459"/>
    <lineage>
        <taxon>Eukaryota</taxon>
        <taxon>Metazoa</taxon>
        <taxon>Chordata</taxon>
        <taxon>Craniata</taxon>
        <taxon>Vertebrata</taxon>
        <taxon>Euteleostomi</taxon>
        <taxon>Actinopterygii</taxon>
        <taxon>Neopterygii</taxon>
        <taxon>Teleostei</taxon>
        <taxon>Neoteleostei</taxon>
        <taxon>Acanthomorphata</taxon>
        <taxon>Eupercaria</taxon>
        <taxon>Perciformes</taxon>
        <taxon>Cottioidei</taxon>
        <taxon>Gasterosteales</taxon>
        <taxon>Gasterosteidae</taxon>
        <taxon>Gasterosteus</taxon>
    </lineage>
</organism>
<feature type="domain" description="Helicase ATP-binding" evidence="11">
    <location>
        <begin position="105"/>
        <end position="279"/>
    </location>
</feature>
<feature type="compositionally biased region" description="Basic and acidic residues" evidence="10">
    <location>
        <begin position="589"/>
        <end position="637"/>
    </location>
</feature>
<evidence type="ECO:0000313" key="12">
    <source>
        <dbReference type="Ensembl" id="ENSGACP00000069158.1"/>
    </source>
</evidence>
<comment type="domain">
    <text evidence="9">The Q motif is unique to and characteristic of the DEAD box family of RNA helicases and controls ATP binding and hydrolysis.</text>
</comment>
<dbReference type="GeneTree" id="ENSGT00550000074980"/>
<comment type="catalytic activity">
    <reaction evidence="7 9">
        <text>ATP + H2O = ADP + phosphate + H(+)</text>
        <dbReference type="Rhea" id="RHEA:13065"/>
        <dbReference type="ChEBI" id="CHEBI:15377"/>
        <dbReference type="ChEBI" id="CHEBI:15378"/>
        <dbReference type="ChEBI" id="CHEBI:30616"/>
        <dbReference type="ChEBI" id="CHEBI:43474"/>
        <dbReference type="ChEBI" id="CHEBI:456216"/>
        <dbReference type="EC" id="3.6.4.13"/>
    </reaction>
</comment>
<evidence type="ECO:0000256" key="1">
    <source>
        <dbReference type="ARBA" id="ARBA00022741"/>
    </source>
</evidence>
<evidence type="ECO:0000256" key="4">
    <source>
        <dbReference type="ARBA" id="ARBA00022840"/>
    </source>
</evidence>
<dbReference type="Pfam" id="PF13959">
    <property type="entry name" value="CTE_SPB4"/>
    <property type="match status" value="1"/>
</dbReference>
<feature type="compositionally biased region" description="Acidic residues" evidence="10">
    <location>
        <begin position="573"/>
        <end position="582"/>
    </location>
</feature>
<dbReference type="FunFam" id="3.40.50.300:FF:000874">
    <property type="entry name" value="RNA helicase"/>
    <property type="match status" value="1"/>
</dbReference>
<dbReference type="InterPro" id="IPR025313">
    <property type="entry name" value="SPB4-like_CTE"/>
</dbReference>
<evidence type="ECO:0000256" key="10">
    <source>
        <dbReference type="SAM" id="MobiDB-lite"/>
    </source>
</evidence>
<feature type="region of interest" description="Disordered" evidence="10">
    <location>
        <begin position="450"/>
        <end position="478"/>
    </location>
</feature>
<evidence type="ECO:0000256" key="9">
    <source>
        <dbReference type="RuleBase" id="RU365068"/>
    </source>
</evidence>
<dbReference type="InterPro" id="IPR027417">
    <property type="entry name" value="P-loop_NTPase"/>
</dbReference>
<keyword evidence="5 9" id="KW-0694">RNA-binding</keyword>
<name>A0AAQ4S1X1_GASAC</name>
<keyword evidence="1 8" id="KW-0547">Nucleotide-binding</keyword>
<keyword evidence="4 8" id="KW-0067">ATP-binding</keyword>
<dbReference type="SMART" id="SM01178">
    <property type="entry name" value="DUF4217"/>
    <property type="match status" value="1"/>
</dbReference>
<evidence type="ECO:0000256" key="6">
    <source>
        <dbReference type="ARBA" id="ARBA00038084"/>
    </source>
</evidence>
<dbReference type="InterPro" id="IPR014001">
    <property type="entry name" value="Helicase_ATP-bd"/>
</dbReference>
<dbReference type="Ensembl" id="ENSGACT00000038415.1">
    <property type="protein sequence ID" value="ENSGACP00000069158.1"/>
    <property type="gene ID" value="ENSGACG00000002948.2"/>
</dbReference>
<evidence type="ECO:0000259" key="11">
    <source>
        <dbReference type="PROSITE" id="PS51192"/>
    </source>
</evidence>
<evidence type="ECO:0000256" key="8">
    <source>
        <dbReference type="RuleBase" id="RU000492"/>
    </source>
</evidence>
<evidence type="ECO:0000256" key="7">
    <source>
        <dbReference type="ARBA" id="ARBA00047984"/>
    </source>
</evidence>
<keyword evidence="2 8" id="KW-0378">Hydrolase</keyword>
<dbReference type="InterPro" id="IPR000629">
    <property type="entry name" value="RNA-helicase_DEAD-box_CS"/>
</dbReference>
<dbReference type="PROSITE" id="PS00039">
    <property type="entry name" value="DEAD_ATP_HELICASE"/>
    <property type="match status" value="1"/>
</dbReference>
<reference evidence="12" key="3">
    <citation type="submission" date="2025-09" db="UniProtKB">
        <authorList>
            <consortium name="Ensembl"/>
        </authorList>
    </citation>
    <scope>IDENTIFICATION</scope>
</reference>
<feature type="compositionally biased region" description="Basic residues" evidence="10">
    <location>
        <begin position="1"/>
        <end position="13"/>
    </location>
</feature>
<keyword evidence="3 8" id="KW-0347">Helicase</keyword>
<dbReference type="PROSITE" id="PS51192">
    <property type="entry name" value="HELICASE_ATP_BIND_1"/>
    <property type="match status" value="1"/>
</dbReference>
<evidence type="ECO:0000256" key="2">
    <source>
        <dbReference type="ARBA" id="ARBA00022801"/>
    </source>
</evidence>
<feature type="compositionally biased region" description="Basic residues" evidence="10">
    <location>
        <begin position="693"/>
        <end position="703"/>
    </location>
</feature>
<feature type="region of interest" description="Disordered" evidence="10">
    <location>
        <begin position="556"/>
        <end position="709"/>
    </location>
</feature>
<reference evidence="12 13" key="1">
    <citation type="journal article" date="2021" name="G3 (Bethesda)">
        <title>Improved contiguity of the threespine stickleback genome using long-read sequencing.</title>
        <authorList>
            <person name="Nath S."/>
            <person name="Shaw D.E."/>
            <person name="White M.A."/>
        </authorList>
    </citation>
    <scope>NUCLEOTIDE SEQUENCE [LARGE SCALE GENOMIC DNA]</scope>
    <source>
        <strain evidence="12 13">Lake Benthic</strain>
    </source>
</reference>
<evidence type="ECO:0000256" key="5">
    <source>
        <dbReference type="ARBA" id="ARBA00022884"/>
    </source>
</evidence>